<dbReference type="AlphaFoldDB" id="C1CVP7"/>
<proteinExistence type="predicted"/>
<reference evidence="1 2" key="1">
    <citation type="journal article" date="2009" name="PLoS Genet.">
        <title>Alliance of proteomics and genomics to unravel the specificities of Sahara bacterium Deinococcus deserti.</title>
        <authorList>
            <person name="de Groot A."/>
            <person name="Dulermo R."/>
            <person name="Ortet P."/>
            <person name="Blanchard L."/>
            <person name="Guerin P."/>
            <person name="Fernandez B."/>
            <person name="Vacherie B."/>
            <person name="Dossat C."/>
            <person name="Jolivet E."/>
            <person name="Siguier P."/>
            <person name="Chandler M."/>
            <person name="Barakat M."/>
            <person name="Dedieu A."/>
            <person name="Barbe V."/>
            <person name="Heulin T."/>
            <person name="Sommer S."/>
            <person name="Achouak W."/>
            <person name="Armengaud J."/>
        </authorList>
    </citation>
    <scope>NUCLEOTIDE SEQUENCE [LARGE SCALE GENOMIC DNA]</scope>
    <source>
        <strain evidence="2">DSM 17065 / CIP 109153 / LMG 22923 / VCD115</strain>
    </source>
</reference>
<name>C1CVP7_DEIDV</name>
<dbReference type="Proteomes" id="UP000002208">
    <property type="component" value="Chromosome"/>
</dbReference>
<protein>
    <recommendedName>
        <fullName evidence="3">Lipoprotein</fullName>
    </recommendedName>
</protein>
<dbReference type="HOGENOM" id="CLU_145929_0_0_0"/>
<evidence type="ECO:0008006" key="3">
    <source>
        <dbReference type="Google" id="ProtNLM"/>
    </source>
</evidence>
<sequence>MTRAASFVLTTAVVGLVGCGSLGSGPAPLAGDLLSAPTALNFKGQLLRLEATPRLNGETFGVKVRLHTSRAPTPRVTPLNVYVVTGGGVWDAPYRRDPAPSCGQTACVSGLARGSGDGVQNGEAVQVVVQLKDERGRLFWLRDSYARVKR</sequence>
<dbReference type="STRING" id="546414.Deide_13261"/>
<keyword evidence="2" id="KW-1185">Reference proteome</keyword>
<evidence type="ECO:0000313" key="1">
    <source>
        <dbReference type="EMBL" id="ACO46264.1"/>
    </source>
</evidence>
<accession>C1CVP7</accession>
<dbReference type="RefSeq" id="WP_012693387.1">
    <property type="nucleotide sequence ID" value="NC_012526.1"/>
</dbReference>
<dbReference type="OrthoDB" id="73502at2"/>
<dbReference type="PROSITE" id="PS51257">
    <property type="entry name" value="PROKAR_LIPOPROTEIN"/>
    <property type="match status" value="1"/>
</dbReference>
<dbReference type="EMBL" id="CP001114">
    <property type="protein sequence ID" value="ACO46264.1"/>
    <property type="molecule type" value="Genomic_DNA"/>
</dbReference>
<gene>
    <name evidence="1" type="ordered locus">Deide_13261</name>
</gene>
<dbReference type="KEGG" id="ddr:Deide_13261"/>
<organism evidence="1 2">
    <name type="scientific">Deinococcus deserti (strain DSM 17065 / CIP 109153 / LMG 22923 / VCD115)</name>
    <dbReference type="NCBI Taxonomy" id="546414"/>
    <lineage>
        <taxon>Bacteria</taxon>
        <taxon>Thermotogati</taxon>
        <taxon>Deinococcota</taxon>
        <taxon>Deinococci</taxon>
        <taxon>Deinococcales</taxon>
        <taxon>Deinococcaceae</taxon>
        <taxon>Deinococcus</taxon>
    </lineage>
</organism>
<dbReference type="PaxDb" id="546414-Deide_13261"/>
<evidence type="ECO:0000313" key="2">
    <source>
        <dbReference type="Proteomes" id="UP000002208"/>
    </source>
</evidence>